<dbReference type="Proteomes" id="UP000642748">
    <property type="component" value="Unassembled WGS sequence"/>
</dbReference>
<keyword evidence="1" id="KW-1133">Transmembrane helix</keyword>
<evidence type="ECO:0000313" key="2">
    <source>
        <dbReference type="EMBL" id="GIH18892.1"/>
    </source>
</evidence>
<keyword evidence="1" id="KW-0812">Transmembrane</keyword>
<feature type="transmembrane region" description="Helical" evidence="1">
    <location>
        <begin position="16"/>
        <end position="34"/>
    </location>
</feature>
<accession>A0A8J3QZ96</accession>
<protein>
    <submittedName>
        <fullName evidence="2">Uncharacterized protein</fullName>
    </submittedName>
</protein>
<keyword evidence="1" id="KW-0472">Membrane</keyword>
<dbReference type="RefSeq" id="WP_203922394.1">
    <property type="nucleotide sequence ID" value="NZ_BONZ01000075.1"/>
</dbReference>
<dbReference type="AlphaFoldDB" id="A0A8J3QZ96"/>
<sequence length="99" mass="10455">MPSWSSSNRSSTAPRWLIAILGGPALFLFGRAPFEREVFGRISRSRVVGVLVLGLLAAAMWHLPPLAADAAAVAALATVAGVDTRRTHARGARPPATRL</sequence>
<evidence type="ECO:0000313" key="3">
    <source>
        <dbReference type="Proteomes" id="UP000642748"/>
    </source>
</evidence>
<evidence type="ECO:0000256" key="1">
    <source>
        <dbReference type="SAM" id="Phobius"/>
    </source>
</evidence>
<organism evidence="2 3">
    <name type="scientific">Rugosimonospora africana</name>
    <dbReference type="NCBI Taxonomy" id="556532"/>
    <lineage>
        <taxon>Bacteria</taxon>
        <taxon>Bacillati</taxon>
        <taxon>Actinomycetota</taxon>
        <taxon>Actinomycetes</taxon>
        <taxon>Micromonosporales</taxon>
        <taxon>Micromonosporaceae</taxon>
        <taxon>Rugosimonospora</taxon>
    </lineage>
</organism>
<feature type="transmembrane region" description="Helical" evidence="1">
    <location>
        <begin position="46"/>
        <end position="63"/>
    </location>
</feature>
<dbReference type="EMBL" id="BONZ01000075">
    <property type="protein sequence ID" value="GIH18892.1"/>
    <property type="molecule type" value="Genomic_DNA"/>
</dbReference>
<name>A0A8J3QZ96_9ACTN</name>
<gene>
    <name evidence="2" type="ORF">Raf01_70640</name>
</gene>
<reference evidence="2" key="1">
    <citation type="submission" date="2021-01" db="EMBL/GenBank/DDBJ databases">
        <title>Whole genome shotgun sequence of Rugosimonospora africana NBRC 104875.</title>
        <authorList>
            <person name="Komaki H."/>
            <person name="Tamura T."/>
        </authorList>
    </citation>
    <scope>NUCLEOTIDE SEQUENCE</scope>
    <source>
        <strain evidence="2">NBRC 104875</strain>
    </source>
</reference>
<keyword evidence="3" id="KW-1185">Reference proteome</keyword>
<comment type="caution">
    <text evidence="2">The sequence shown here is derived from an EMBL/GenBank/DDBJ whole genome shotgun (WGS) entry which is preliminary data.</text>
</comment>
<proteinExistence type="predicted"/>